<evidence type="ECO:0008006" key="10">
    <source>
        <dbReference type="Google" id="ProtNLM"/>
    </source>
</evidence>
<evidence type="ECO:0000256" key="6">
    <source>
        <dbReference type="ARBA" id="ARBA00023180"/>
    </source>
</evidence>
<evidence type="ECO:0000256" key="5">
    <source>
        <dbReference type="ARBA" id="ARBA00023136"/>
    </source>
</evidence>
<evidence type="ECO:0000256" key="1">
    <source>
        <dbReference type="ARBA" id="ARBA00004141"/>
    </source>
</evidence>
<dbReference type="GO" id="GO:0006937">
    <property type="term" value="P:regulation of muscle contraction"/>
    <property type="evidence" value="ECO:0007669"/>
    <property type="project" value="TreeGrafter"/>
</dbReference>
<feature type="transmembrane region" description="Helical" evidence="7">
    <location>
        <begin position="355"/>
        <end position="375"/>
    </location>
</feature>
<dbReference type="InterPro" id="IPR051951">
    <property type="entry name" value="UNC-93_regulatory"/>
</dbReference>
<comment type="subcellular location">
    <subcellularLocation>
        <location evidence="1">Membrane</location>
        <topology evidence="1">Multi-pass membrane protein</topology>
    </subcellularLocation>
</comment>
<feature type="transmembrane region" description="Helical" evidence="7">
    <location>
        <begin position="128"/>
        <end position="146"/>
    </location>
</feature>
<accession>A0A813SIE2</accession>
<proteinExistence type="inferred from homology"/>
<dbReference type="GO" id="GO:0043266">
    <property type="term" value="P:regulation of potassium ion transport"/>
    <property type="evidence" value="ECO:0007669"/>
    <property type="project" value="TreeGrafter"/>
</dbReference>
<dbReference type="SUPFAM" id="SSF103473">
    <property type="entry name" value="MFS general substrate transporter"/>
    <property type="match status" value="1"/>
</dbReference>
<feature type="transmembrane region" description="Helical" evidence="7">
    <location>
        <begin position="326"/>
        <end position="348"/>
    </location>
</feature>
<dbReference type="OrthoDB" id="78663at2759"/>
<dbReference type="GO" id="GO:0005886">
    <property type="term" value="C:plasma membrane"/>
    <property type="evidence" value="ECO:0007669"/>
    <property type="project" value="TreeGrafter"/>
</dbReference>
<sequence>MKLESTENNDSAIENSTLEIDNDLNDVSKMTKDERKKAKRLIMKNLIVVGLSWVFLFTAYSSIANLQSSLNSEKGLGTVSLSTIYVTLVLSCIFLPTILMKKLGIKWTIFISQLAYILYIAANVFPKYYTLVPTAIILGLGAAPLWTAKCTFLTDLGTLYAKLSGETAEIVINRFFGIFFAMFQSGNIWGNIISSTVLKPIVDENSTFVSNITFCGVNDCPGSGSVEIKKPQKSTVYLLCGIYIGCALFAAFLIFTFINSYRKLGLKHSKEEQKTPVELLVNTLRHIKNKNQILIIPLTLWSGFEQAYISADFTKSFISCVKGVDFVGYIMICYGVSDTLGSYGFGYVIKYIGRIPCFLIAAAMNYATILLMIFWKPSLETSYVLFIIAIMWGLSDAVWQTQINAFYGVVFRSSEEAAFSNYRLWESLGFVIAYAYSNYLCISTKLYLLLFYLTCGIIGYGTIEIRLKSQKKAQITPF</sequence>
<feature type="transmembrane region" description="Helical" evidence="7">
    <location>
        <begin position="422"/>
        <end position="440"/>
    </location>
</feature>
<gene>
    <name evidence="8" type="ORF">OXX778_LOCUS6216</name>
</gene>
<keyword evidence="4 7" id="KW-1133">Transmembrane helix</keyword>
<feature type="transmembrane region" description="Helical" evidence="7">
    <location>
        <begin position="236"/>
        <end position="258"/>
    </location>
</feature>
<keyword evidence="3 7" id="KW-0812">Transmembrane</keyword>
<dbReference type="InterPro" id="IPR010291">
    <property type="entry name" value="Ion_channel_UNC-93"/>
</dbReference>
<feature type="transmembrane region" description="Helical" evidence="7">
    <location>
        <begin position="45"/>
        <end position="63"/>
    </location>
</feature>
<comment type="similarity">
    <text evidence="2">Belongs to the unc-93 family.</text>
</comment>
<dbReference type="PANTHER" id="PTHR19444">
    <property type="entry name" value="UNC-93 RELATED"/>
    <property type="match status" value="1"/>
</dbReference>
<reference evidence="8" key="1">
    <citation type="submission" date="2021-02" db="EMBL/GenBank/DDBJ databases">
        <authorList>
            <person name="Nowell W R."/>
        </authorList>
    </citation>
    <scope>NUCLEOTIDE SEQUENCE</scope>
    <source>
        <strain evidence="8">Ploen Becks lab</strain>
    </source>
</reference>
<protein>
    <recommendedName>
        <fullName evidence="10">UNC93-like protein</fullName>
    </recommendedName>
</protein>
<evidence type="ECO:0000313" key="8">
    <source>
        <dbReference type="EMBL" id="CAF0796002.1"/>
    </source>
</evidence>
<dbReference type="GO" id="GO:0015459">
    <property type="term" value="F:potassium channel regulator activity"/>
    <property type="evidence" value="ECO:0007669"/>
    <property type="project" value="TreeGrafter"/>
</dbReference>
<dbReference type="PANTHER" id="PTHR19444:SF13">
    <property type="entry name" value="PROTEIN UNC-93 HOMOLOG A"/>
    <property type="match status" value="1"/>
</dbReference>
<keyword evidence="9" id="KW-1185">Reference proteome</keyword>
<feature type="transmembrane region" description="Helical" evidence="7">
    <location>
        <begin position="446"/>
        <end position="463"/>
    </location>
</feature>
<dbReference type="AlphaFoldDB" id="A0A813SIE2"/>
<evidence type="ECO:0000313" key="9">
    <source>
        <dbReference type="Proteomes" id="UP000663879"/>
    </source>
</evidence>
<dbReference type="InterPro" id="IPR036259">
    <property type="entry name" value="MFS_trans_sf"/>
</dbReference>
<dbReference type="Proteomes" id="UP000663879">
    <property type="component" value="Unassembled WGS sequence"/>
</dbReference>
<dbReference type="EMBL" id="CAJNOC010000722">
    <property type="protein sequence ID" value="CAF0796002.1"/>
    <property type="molecule type" value="Genomic_DNA"/>
</dbReference>
<feature type="transmembrane region" description="Helical" evidence="7">
    <location>
        <begin position="103"/>
        <end position="122"/>
    </location>
</feature>
<evidence type="ECO:0000256" key="2">
    <source>
        <dbReference type="ARBA" id="ARBA00009172"/>
    </source>
</evidence>
<name>A0A813SIE2_9BILA</name>
<feature type="transmembrane region" description="Helical" evidence="7">
    <location>
        <begin position="75"/>
        <end position="96"/>
    </location>
</feature>
<evidence type="ECO:0000256" key="7">
    <source>
        <dbReference type="SAM" id="Phobius"/>
    </source>
</evidence>
<dbReference type="FunFam" id="1.20.1250.20:FF:000290">
    <property type="entry name" value="Unc-93 homolog A"/>
    <property type="match status" value="1"/>
</dbReference>
<evidence type="ECO:0000256" key="4">
    <source>
        <dbReference type="ARBA" id="ARBA00022989"/>
    </source>
</evidence>
<keyword evidence="5 7" id="KW-0472">Membrane</keyword>
<comment type="caution">
    <text evidence="8">The sequence shown here is derived from an EMBL/GenBank/DDBJ whole genome shotgun (WGS) entry which is preliminary data.</text>
</comment>
<dbReference type="Gene3D" id="1.20.1250.20">
    <property type="entry name" value="MFS general substrate transporter like domains"/>
    <property type="match status" value="2"/>
</dbReference>
<dbReference type="Pfam" id="PF05978">
    <property type="entry name" value="UNC-93"/>
    <property type="match status" value="1"/>
</dbReference>
<evidence type="ECO:0000256" key="3">
    <source>
        <dbReference type="ARBA" id="ARBA00022692"/>
    </source>
</evidence>
<dbReference type="GO" id="GO:0055120">
    <property type="term" value="C:striated muscle dense body"/>
    <property type="evidence" value="ECO:0007669"/>
    <property type="project" value="TreeGrafter"/>
</dbReference>
<organism evidence="8 9">
    <name type="scientific">Brachionus calyciflorus</name>
    <dbReference type="NCBI Taxonomy" id="104777"/>
    <lineage>
        <taxon>Eukaryota</taxon>
        <taxon>Metazoa</taxon>
        <taxon>Spiralia</taxon>
        <taxon>Gnathifera</taxon>
        <taxon>Rotifera</taxon>
        <taxon>Eurotatoria</taxon>
        <taxon>Monogononta</taxon>
        <taxon>Pseudotrocha</taxon>
        <taxon>Ploima</taxon>
        <taxon>Brachionidae</taxon>
        <taxon>Brachionus</taxon>
    </lineage>
</organism>
<feature type="transmembrane region" description="Helical" evidence="7">
    <location>
        <begin position="381"/>
        <end position="401"/>
    </location>
</feature>
<keyword evidence="6" id="KW-0325">Glycoprotein</keyword>